<feature type="domain" description="Piwi" evidence="2">
    <location>
        <begin position="689"/>
        <end position="867"/>
    </location>
</feature>
<dbReference type="InterPro" id="IPR003165">
    <property type="entry name" value="Piwi"/>
</dbReference>
<dbReference type="SUPFAM" id="SSF101690">
    <property type="entry name" value="PAZ domain"/>
    <property type="match status" value="1"/>
</dbReference>
<organism evidence="3 4">
    <name type="scientific">Toxocara canis</name>
    <name type="common">Canine roundworm</name>
    <dbReference type="NCBI Taxonomy" id="6265"/>
    <lineage>
        <taxon>Eukaryota</taxon>
        <taxon>Metazoa</taxon>
        <taxon>Ecdysozoa</taxon>
        <taxon>Nematoda</taxon>
        <taxon>Chromadorea</taxon>
        <taxon>Rhabditida</taxon>
        <taxon>Spirurina</taxon>
        <taxon>Ascaridomorpha</taxon>
        <taxon>Ascaridoidea</taxon>
        <taxon>Toxocaridae</taxon>
        <taxon>Toxocara</taxon>
    </lineage>
</organism>
<feature type="compositionally biased region" description="Low complexity" evidence="1">
    <location>
        <begin position="26"/>
        <end position="40"/>
    </location>
</feature>
<dbReference type="Proteomes" id="UP000031036">
    <property type="component" value="Unassembled WGS sequence"/>
</dbReference>
<feature type="compositionally biased region" description="Low complexity" evidence="1">
    <location>
        <begin position="51"/>
        <end position="67"/>
    </location>
</feature>
<evidence type="ECO:0000259" key="2">
    <source>
        <dbReference type="Pfam" id="PF02171"/>
    </source>
</evidence>
<proteinExistence type="predicted"/>
<dbReference type="InterPro" id="IPR036397">
    <property type="entry name" value="RNaseH_sf"/>
</dbReference>
<dbReference type="OMA" id="THYAFGC"/>
<accession>A0A0B2VHB9</accession>
<dbReference type="OrthoDB" id="10252740at2759"/>
<dbReference type="Pfam" id="PF02171">
    <property type="entry name" value="Piwi"/>
    <property type="match status" value="1"/>
</dbReference>
<dbReference type="Gene3D" id="3.30.420.10">
    <property type="entry name" value="Ribonuclease H-like superfamily/Ribonuclease H"/>
    <property type="match status" value="1"/>
</dbReference>
<evidence type="ECO:0000256" key="1">
    <source>
        <dbReference type="SAM" id="MobiDB-lite"/>
    </source>
</evidence>
<dbReference type="PANTHER" id="PTHR22891">
    <property type="entry name" value="EUKARYOTIC TRANSLATION INITIATION FACTOR 2C"/>
    <property type="match status" value="1"/>
</dbReference>
<dbReference type="STRING" id="6265.A0A0B2VHB9"/>
<gene>
    <name evidence="3" type="primary">R06C7.1</name>
    <name evidence="3" type="ORF">Tcan_09852</name>
</gene>
<dbReference type="GO" id="GO:0003676">
    <property type="term" value="F:nucleic acid binding"/>
    <property type="evidence" value="ECO:0007669"/>
    <property type="project" value="InterPro"/>
</dbReference>
<dbReference type="InterPro" id="IPR012337">
    <property type="entry name" value="RNaseH-like_sf"/>
</dbReference>
<feature type="region of interest" description="Disordered" evidence="1">
    <location>
        <begin position="1"/>
        <end position="106"/>
    </location>
</feature>
<reference evidence="3 4" key="1">
    <citation type="submission" date="2014-11" db="EMBL/GenBank/DDBJ databases">
        <title>Genetic blueprint of the zoonotic pathogen Toxocara canis.</title>
        <authorList>
            <person name="Zhu X.-Q."/>
            <person name="Korhonen P.K."/>
            <person name="Cai H."/>
            <person name="Young N.D."/>
            <person name="Nejsum P."/>
            <person name="von Samson-Himmelstjerna G."/>
            <person name="Boag P.R."/>
            <person name="Tan P."/>
            <person name="Li Q."/>
            <person name="Min J."/>
            <person name="Yang Y."/>
            <person name="Wang X."/>
            <person name="Fang X."/>
            <person name="Hall R.S."/>
            <person name="Hofmann A."/>
            <person name="Sternberg P.W."/>
            <person name="Jex A.R."/>
            <person name="Gasser R.B."/>
        </authorList>
    </citation>
    <scope>NUCLEOTIDE SEQUENCE [LARGE SCALE GENOMIC DNA]</scope>
    <source>
        <strain evidence="3">PN_DK_2014</strain>
    </source>
</reference>
<comment type="caution">
    <text evidence="3">The sequence shown here is derived from an EMBL/GenBank/DDBJ whole genome shotgun (WGS) entry which is preliminary data.</text>
</comment>
<dbReference type="InterPro" id="IPR036085">
    <property type="entry name" value="PAZ_dom_sf"/>
</dbReference>
<dbReference type="AlphaFoldDB" id="A0A0B2VHB9"/>
<dbReference type="Gene3D" id="3.40.50.2300">
    <property type="match status" value="1"/>
</dbReference>
<evidence type="ECO:0000313" key="3">
    <source>
        <dbReference type="EMBL" id="KHN80799.1"/>
    </source>
</evidence>
<name>A0A0B2VHB9_TOXCA</name>
<evidence type="ECO:0000313" key="4">
    <source>
        <dbReference type="Proteomes" id="UP000031036"/>
    </source>
</evidence>
<keyword evidence="4" id="KW-1185">Reference proteome</keyword>
<dbReference type="EMBL" id="JPKZ01001678">
    <property type="protein sequence ID" value="KHN80799.1"/>
    <property type="molecule type" value="Genomic_DNA"/>
</dbReference>
<protein>
    <submittedName>
        <fullName evidence="3">Germ cell-expressed protein R06C7.1</fullName>
    </submittedName>
</protein>
<sequence>MNALSTIDVDSSLADKPRGRGRGTRGRNTTNTTYTTVGGTSVQNMVDQMRSSPPTTSLSSTADSDQSMVQEETHSPTSELSRSSSCASNLVGMGSLSNQERGRPANRVPRNASAVFQERYAAGDQAQRTTQQHHLRVQQPQHQQQHGPTPCVLAPKLPPAKQRETVLVTTNVFPLEVENRVVYRYDVRMVASRRDTSKERVRDLCKGDRDDAEVTMRHHKCMLLLRRGLELYRVLSEQGAYIYDLSSTLFTNEPIDKENLPRLNISLEQMTPELRALMGNSDVRIEITPCTESAHTFNVCDYRASVTSDLARQDRSLRQFFEILTNSSALQRGTHYAFGCGKLFLMNGRDFGLPDKPLNEGRTLVTGADKGIRFIEGSDRSIVPALVLDSKKAAFFDAIPLLDMARKVLLKNDPHGSFPILDNRRFREFTHRMSDIIKDLRLEHQNCRNKSFVASGLSDNPVSQIRMSVGKKSPAVPMTEYYRRQGVKLRPDLPAVRLVTAFGTSFFPMEILSVAPRQRVPISKQTHTQMKDAIKECATVPEVRFTEISRNLSALDLDRSARYNPFMAAFGVRVSRVPLKVEGHRRTAPKVQYTMAQGGTTVTEVDARNANWRMIGKEYLVSAELSCWYVFYDDERDRTTVTTFVDALIRECRKRGIKMVEPAIENVPFCYLEETFKQIRENNAQGRIFVMYIDSRDDTHDDLKLFEALFRIITQHVHGIRAREAPRKVATLENIVNKLNCKNFGQCYGVVPESFATDKWISTGKTLIIGYDVCHPEPQPRHERRMKLPPTQPSVLGISFNGAVCPETFVGDYSFQEPRKEQVTSSILEQRLFWIMKLFHRNRNGMLPETVIITRDGVSEGQFKMICAIQRGWFGVSSSLSDVLAKAYMLSGIVHKFSSSIKH</sequence>
<dbReference type="Gene3D" id="2.170.260.10">
    <property type="entry name" value="paz domain"/>
    <property type="match status" value="1"/>
</dbReference>
<dbReference type="SUPFAM" id="SSF53098">
    <property type="entry name" value="Ribonuclease H-like"/>
    <property type="match status" value="1"/>
</dbReference>
<feature type="compositionally biased region" description="Polar residues" evidence="1">
    <location>
        <begin position="75"/>
        <end position="88"/>
    </location>
</feature>
<feature type="compositionally biased region" description="Polar residues" evidence="1">
    <location>
        <begin position="41"/>
        <end position="50"/>
    </location>
</feature>